<gene>
    <name evidence="2" type="ORF">MBHS_01890</name>
</gene>
<proteinExistence type="predicted"/>
<protein>
    <recommendedName>
        <fullName evidence="1">Putative restriction endonuclease domain-containing protein</fullName>
    </recommendedName>
</protein>
<evidence type="ECO:0000259" key="1">
    <source>
        <dbReference type="Pfam" id="PF05685"/>
    </source>
</evidence>
<dbReference type="RefSeq" id="WP_103919865.1">
    <property type="nucleotide sequence ID" value="NZ_FMSV02000423.1"/>
</dbReference>
<evidence type="ECO:0000313" key="2">
    <source>
        <dbReference type="EMBL" id="SEH06035.1"/>
    </source>
</evidence>
<reference evidence="2 3" key="1">
    <citation type="submission" date="2016-10" db="EMBL/GenBank/DDBJ databases">
        <authorList>
            <person name="de Groot N.N."/>
        </authorList>
    </citation>
    <scope>NUCLEOTIDE SEQUENCE [LARGE SCALE GENOMIC DNA]</scope>
    <source>
        <strain evidence="2">MBHS1</strain>
    </source>
</reference>
<name>A0A1H6FAK4_9GAMM</name>
<dbReference type="CDD" id="cd06260">
    <property type="entry name" value="DUF820-like"/>
    <property type="match status" value="1"/>
</dbReference>
<dbReference type="SUPFAM" id="SSF52980">
    <property type="entry name" value="Restriction endonuclease-like"/>
    <property type="match status" value="1"/>
</dbReference>
<dbReference type="PANTHER" id="PTHR47152:SF1">
    <property type="entry name" value="SLL1186 PROTEIN"/>
    <property type="match status" value="1"/>
</dbReference>
<dbReference type="InterPro" id="IPR008538">
    <property type="entry name" value="Uma2"/>
</dbReference>
<dbReference type="InterPro" id="IPR012296">
    <property type="entry name" value="Nuclease_put_TT1808"/>
</dbReference>
<dbReference type="Gene3D" id="3.90.1570.10">
    <property type="entry name" value="tt1808, chain A"/>
    <property type="match status" value="1"/>
</dbReference>
<feature type="domain" description="Putative restriction endonuclease" evidence="1">
    <location>
        <begin position="37"/>
        <end position="175"/>
    </location>
</feature>
<accession>A0A1H6FAK4</accession>
<dbReference type="OrthoDB" id="427876at2"/>
<sequence>MQLTLSQIVVPPGHQVLLKDIDWQTLENILEESNQIGSHSRISYSQGWLELMSPLAVHEDDKTIIGNLIEVLLEELDIEFRALGSTTLKSSKAKKAVAPDECFYIQHEAQIRGKSRIDLNIDPPPDLAIEIDITHRSHFDNYEKLGVPELWRYNGEDLKIFVLVDGCYQLSDKSRQFPDFDMQQMIPHYLEKSKVEGRNKAIKAFRQKIIC</sequence>
<keyword evidence="3" id="KW-1185">Reference proteome</keyword>
<dbReference type="Proteomes" id="UP000236724">
    <property type="component" value="Unassembled WGS sequence"/>
</dbReference>
<dbReference type="AlphaFoldDB" id="A0A1H6FAK4"/>
<evidence type="ECO:0000313" key="3">
    <source>
        <dbReference type="Proteomes" id="UP000236724"/>
    </source>
</evidence>
<dbReference type="EMBL" id="FMSV02000423">
    <property type="protein sequence ID" value="SEH06035.1"/>
    <property type="molecule type" value="Genomic_DNA"/>
</dbReference>
<dbReference type="PANTHER" id="PTHR47152">
    <property type="entry name" value="SLR2084 PROTEIN-RELATED"/>
    <property type="match status" value="1"/>
</dbReference>
<dbReference type="Pfam" id="PF05685">
    <property type="entry name" value="Uma2"/>
    <property type="match status" value="1"/>
</dbReference>
<organism evidence="2 3">
    <name type="scientific">Candidatus Venteria ishoeyi</name>
    <dbReference type="NCBI Taxonomy" id="1899563"/>
    <lineage>
        <taxon>Bacteria</taxon>
        <taxon>Pseudomonadati</taxon>
        <taxon>Pseudomonadota</taxon>
        <taxon>Gammaproteobacteria</taxon>
        <taxon>Thiotrichales</taxon>
        <taxon>Thiotrichaceae</taxon>
        <taxon>Venteria</taxon>
    </lineage>
</organism>
<dbReference type="InterPro" id="IPR011335">
    <property type="entry name" value="Restrct_endonuc-II-like"/>
</dbReference>